<sequence>MALLSFCIQPGVLPDERLWVELALFDVVAVDLGTRFEAERRIATALARLPHRNLAHAHWVFGPEGQRLRPDAESGHHAFRCHAFDVFFPRRLGHDAGLADGLTELVTRWRLRGQPGYLVGGRALTWASEASRG</sequence>
<dbReference type="PATRIC" id="fig|345309.4.peg.2226"/>
<accession>A0A0F3L0E9</accession>
<dbReference type="EMBL" id="JZRB01000003">
    <property type="protein sequence ID" value="KJV36953.1"/>
    <property type="molecule type" value="Genomic_DNA"/>
</dbReference>
<gene>
    <name evidence="1" type="ORF">VI08_01790</name>
</gene>
<reference evidence="1 2" key="1">
    <citation type="submission" date="2015-03" db="EMBL/GenBank/DDBJ databases">
        <title>Draft genome sequence of Luteibacter yeojuensis strain SU11.</title>
        <authorList>
            <person name="Sulaiman J."/>
            <person name="Priya K."/>
            <person name="Chan K.-G."/>
        </authorList>
    </citation>
    <scope>NUCLEOTIDE SEQUENCE [LARGE SCALE GENOMIC DNA]</scope>
    <source>
        <strain evidence="1 2">SU11</strain>
    </source>
</reference>
<proteinExistence type="predicted"/>
<protein>
    <submittedName>
        <fullName evidence="1">Uncharacterized protein</fullName>
    </submittedName>
</protein>
<name>A0A0F3L0E9_9GAMM</name>
<evidence type="ECO:0000313" key="1">
    <source>
        <dbReference type="EMBL" id="KJV36953.1"/>
    </source>
</evidence>
<evidence type="ECO:0000313" key="2">
    <source>
        <dbReference type="Proteomes" id="UP000033651"/>
    </source>
</evidence>
<keyword evidence="2" id="KW-1185">Reference proteome</keyword>
<comment type="caution">
    <text evidence="1">The sequence shown here is derived from an EMBL/GenBank/DDBJ whole genome shotgun (WGS) entry which is preliminary data.</text>
</comment>
<dbReference type="Proteomes" id="UP000033651">
    <property type="component" value="Unassembled WGS sequence"/>
</dbReference>
<organism evidence="1 2">
    <name type="scientific">Luteibacter yeojuensis</name>
    <dbReference type="NCBI Taxonomy" id="345309"/>
    <lineage>
        <taxon>Bacteria</taxon>
        <taxon>Pseudomonadati</taxon>
        <taxon>Pseudomonadota</taxon>
        <taxon>Gammaproteobacteria</taxon>
        <taxon>Lysobacterales</taxon>
        <taxon>Rhodanobacteraceae</taxon>
        <taxon>Luteibacter</taxon>
    </lineage>
</organism>
<dbReference type="AlphaFoldDB" id="A0A0F3L0E9"/>